<keyword evidence="5" id="KW-1185">Reference proteome</keyword>
<gene>
    <name evidence="4" type="primary">g101</name>
    <name evidence="4" type="ORF">VP750_LOCUS82</name>
</gene>
<protein>
    <submittedName>
        <fullName evidence="4">G101 protein</fullName>
    </submittedName>
</protein>
<name>A0ABP1FEX5_9CHLO</name>
<accession>A0ABP1FEX5</accession>
<dbReference type="Pfam" id="PF00632">
    <property type="entry name" value="HECT"/>
    <property type="match status" value="1"/>
</dbReference>
<proteinExistence type="predicted"/>
<feature type="domain" description="HECT" evidence="3">
    <location>
        <begin position="331"/>
        <end position="501"/>
    </location>
</feature>
<feature type="compositionally biased region" description="Low complexity" evidence="2">
    <location>
        <begin position="510"/>
        <end position="521"/>
    </location>
</feature>
<evidence type="ECO:0000259" key="3">
    <source>
        <dbReference type="Pfam" id="PF00632"/>
    </source>
</evidence>
<sequence>MGTCFSTPDHTHSFACAPPATRRTYSGIYEEREVSERLSELATDLSGSKKYTKLHGTFSALDVQEWIINLDLPVIKMRATALEKGLNIILNPILECVEQLLKDGCELGPLVVTWDTAGISHIPRLVEVACGADGELGTLASVREAIAGMLRLPVPLALLEISSLNRLMSIASKIVGRTLSNESQEAALARWKEWQRASNALGLHPQHLAVALSAQSKALMVFMHMAARYGSGRVPFNKVSQSSAFLESLKQARTARILEESAGGMVVYPTFRRRSSSGDDSPHSPSSSRDPALKEAKDRQRFFQGAGQQMVQEYARPGKDEEPQPVGPPALFLRRHNTGRLWFNTGLKKGTKQNWEQQYCWAGWLLGQGFANRASLCIQLPELLFEKLLQGPSFEPTVEALSEFDAEQAADVRGVLGMPAKEYLDLLKAHDLYDERLKPSGQMPKRHFMRWRVKKLIVDEVRWQYEAFCEGFYKAVDRETVKCWRMTAANLAELAAGQQSQSKPQKRRSAAPSPQASAQLSENATELVPTSNEPVVNTLWKASAKGPRQVMIQAQASISSLMHAARDRTFA</sequence>
<dbReference type="EMBL" id="CAXHTA020000001">
    <property type="protein sequence ID" value="CAL5218423.1"/>
    <property type="molecule type" value="Genomic_DNA"/>
</dbReference>
<evidence type="ECO:0000256" key="1">
    <source>
        <dbReference type="ARBA" id="ARBA00022786"/>
    </source>
</evidence>
<evidence type="ECO:0000256" key="2">
    <source>
        <dbReference type="SAM" id="MobiDB-lite"/>
    </source>
</evidence>
<organism evidence="4 5">
    <name type="scientific">Coccomyxa viridis</name>
    <dbReference type="NCBI Taxonomy" id="1274662"/>
    <lineage>
        <taxon>Eukaryota</taxon>
        <taxon>Viridiplantae</taxon>
        <taxon>Chlorophyta</taxon>
        <taxon>core chlorophytes</taxon>
        <taxon>Trebouxiophyceae</taxon>
        <taxon>Trebouxiophyceae incertae sedis</taxon>
        <taxon>Coccomyxaceae</taxon>
        <taxon>Coccomyxa</taxon>
    </lineage>
</organism>
<dbReference type="InterPro" id="IPR000569">
    <property type="entry name" value="HECT_dom"/>
</dbReference>
<keyword evidence="1" id="KW-0833">Ubl conjugation pathway</keyword>
<dbReference type="Proteomes" id="UP001497392">
    <property type="component" value="Unassembled WGS sequence"/>
</dbReference>
<feature type="region of interest" description="Disordered" evidence="2">
    <location>
        <begin position="271"/>
        <end position="296"/>
    </location>
</feature>
<dbReference type="InterPro" id="IPR035983">
    <property type="entry name" value="Hect_E3_ubiquitin_ligase"/>
</dbReference>
<dbReference type="SUPFAM" id="SSF56204">
    <property type="entry name" value="Hect, E3 ligase catalytic domain"/>
    <property type="match status" value="1"/>
</dbReference>
<comment type="caution">
    <text evidence="4">The sequence shown here is derived from an EMBL/GenBank/DDBJ whole genome shotgun (WGS) entry which is preliminary data.</text>
</comment>
<evidence type="ECO:0000313" key="5">
    <source>
        <dbReference type="Proteomes" id="UP001497392"/>
    </source>
</evidence>
<feature type="region of interest" description="Disordered" evidence="2">
    <location>
        <begin position="495"/>
        <end position="529"/>
    </location>
</feature>
<evidence type="ECO:0000313" key="4">
    <source>
        <dbReference type="EMBL" id="CAL5218423.1"/>
    </source>
</evidence>
<reference evidence="4 5" key="1">
    <citation type="submission" date="2024-06" db="EMBL/GenBank/DDBJ databases">
        <authorList>
            <person name="Kraege A."/>
            <person name="Thomma B."/>
        </authorList>
    </citation>
    <scope>NUCLEOTIDE SEQUENCE [LARGE SCALE GENOMIC DNA]</scope>
</reference>